<organism evidence="1 2">
    <name type="scientific">Sphingomonas oligophenolica</name>
    <dbReference type="NCBI Taxonomy" id="301154"/>
    <lineage>
        <taxon>Bacteria</taxon>
        <taxon>Pseudomonadati</taxon>
        <taxon>Pseudomonadota</taxon>
        <taxon>Alphaproteobacteria</taxon>
        <taxon>Sphingomonadales</taxon>
        <taxon>Sphingomonadaceae</taxon>
        <taxon>Sphingomonas</taxon>
    </lineage>
</organism>
<reference evidence="1 2" key="1">
    <citation type="journal article" date="2019" name="Environ. Microbiol.">
        <title>Species interactions and distinct microbial communities in high Arctic permafrost affected cryosols are associated with the CH4 and CO2 gas fluxes.</title>
        <authorList>
            <person name="Altshuler I."/>
            <person name="Hamel J."/>
            <person name="Turney S."/>
            <person name="Magnuson E."/>
            <person name="Levesque R."/>
            <person name="Greer C."/>
            <person name="Whyte L.G."/>
        </authorList>
    </citation>
    <scope>NUCLEOTIDE SEQUENCE [LARGE SCALE GENOMIC DNA]</scope>
    <source>
        <strain evidence="1 2">S5.1</strain>
    </source>
</reference>
<comment type="caution">
    <text evidence="1">The sequence shown here is derived from an EMBL/GenBank/DDBJ whole genome shotgun (WGS) entry which is preliminary data.</text>
</comment>
<dbReference type="Proteomes" id="UP000318413">
    <property type="component" value="Unassembled WGS sequence"/>
</dbReference>
<keyword evidence="2" id="KW-1185">Reference proteome</keyword>
<evidence type="ECO:0000313" key="2">
    <source>
        <dbReference type="Proteomes" id="UP000318413"/>
    </source>
</evidence>
<proteinExistence type="predicted"/>
<dbReference type="RefSeq" id="WP_140869335.1">
    <property type="nucleotide sequence ID" value="NZ_RCZK01000004.1"/>
</dbReference>
<protein>
    <recommendedName>
        <fullName evidence="3">DUF697 domain-containing protein</fullName>
    </recommendedName>
</protein>
<name>A0A502CK21_9SPHN</name>
<evidence type="ECO:0008006" key="3">
    <source>
        <dbReference type="Google" id="ProtNLM"/>
    </source>
</evidence>
<accession>A0A502CK21</accession>
<evidence type="ECO:0000313" key="1">
    <source>
        <dbReference type="EMBL" id="TPG12994.1"/>
    </source>
</evidence>
<dbReference type="AlphaFoldDB" id="A0A502CK21"/>
<dbReference type="OrthoDB" id="2646363at2"/>
<gene>
    <name evidence="1" type="ORF">EAH84_06100</name>
</gene>
<sequence length="162" mass="17049">MIHDIKTLDTVRRDCRKLVTKRSLMAAGAAVIPIPGADVVADIGLLATLLPLISTKFELDHDQVDKLDPTTVQQVFVVAASLGNNVIGRMVTRQMVVRLLKRFGVRLATASAAKYVPVLGSAVAATIGFGAMKLAGNAHIDDCYKTARAVIDARSAAAVAAA</sequence>
<dbReference type="EMBL" id="RCZK01000004">
    <property type="protein sequence ID" value="TPG12994.1"/>
    <property type="molecule type" value="Genomic_DNA"/>
</dbReference>